<gene>
    <name evidence="1" type="ORF">NRB56_39780</name>
</gene>
<evidence type="ECO:0000313" key="1">
    <source>
        <dbReference type="EMBL" id="MQY28394.1"/>
    </source>
</evidence>
<proteinExistence type="predicted"/>
<dbReference type="RefSeq" id="WP_153344275.1">
    <property type="nucleotide sequence ID" value="NZ_WEGI01000008.1"/>
</dbReference>
<evidence type="ECO:0000313" key="2">
    <source>
        <dbReference type="Proteomes" id="UP000431401"/>
    </source>
</evidence>
<name>A0A7K0DU91_9NOCA</name>
<dbReference type="AlphaFoldDB" id="A0A7K0DU91"/>
<protein>
    <submittedName>
        <fullName evidence="1">Uncharacterized protein</fullName>
    </submittedName>
</protein>
<reference evidence="1 2" key="1">
    <citation type="submission" date="2019-10" db="EMBL/GenBank/DDBJ databases">
        <title>Nocardia macrotermitis sp. nov. and Nocardia aurantia sp. nov., isolated from the gut of fungus growing-termite Macrotermes natalensis.</title>
        <authorList>
            <person name="Benndorf R."/>
            <person name="Schwitalla J."/>
            <person name="Martin K."/>
            <person name="De Beer W."/>
            <person name="Kaster A.-K."/>
            <person name="Vollmers J."/>
            <person name="Poulsen M."/>
            <person name="Beemelmanns C."/>
        </authorList>
    </citation>
    <scope>NUCLEOTIDE SEQUENCE [LARGE SCALE GENOMIC DNA]</scope>
    <source>
        <strain evidence="1 2">RB56</strain>
    </source>
</reference>
<dbReference type="Proteomes" id="UP000431401">
    <property type="component" value="Unassembled WGS sequence"/>
</dbReference>
<dbReference type="EMBL" id="WEGI01000008">
    <property type="protein sequence ID" value="MQY28394.1"/>
    <property type="molecule type" value="Genomic_DNA"/>
</dbReference>
<dbReference type="OrthoDB" id="444138at2"/>
<comment type="caution">
    <text evidence="1">The sequence shown here is derived from an EMBL/GenBank/DDBJ whole genome shotgun (WGS) entry which is preliminary data.</text>
</comment>
<sequence>MRTVELLHHLHTHAAPLGLPRGGAVSWDDAEFHRAAWAADPEGYLLSALVPGVRPEQRARALLQALSASWAGITDRSTLEKATRALLFDLPPATVLTVLLALRRLRATTSTSRGPCSCSCSTIRRRRR</sequence>
<accession>A0A7K0DU91</accession>
<organism evidence="1 2">
    <name type="scientific">Nocardia aurantia</name>
    <dbReference type="NCBI Taxonomy" id="2585199"/>
    <lineage>
        <taxon>Bacteria</taxon>
        <taxon>Bacillati</taxon>
        <taxon>Actinomycetota</taxon>
        <taxon>Actinomycetes</taxon>
        <taxon>Mycobacteriales</taxon>
        <taxon>Nocardiaceae</taxon>
        <taxon>Nocardia</taxon>
    </lineage>
</organism>
<keyword evidence="2" id="KW-1185">Reference proteome</keyword>